<dbReference type="eggNOG" id="ENOG502S35Q">
    <property type="taxonomic scope" value="Eukaryota"/>
</dbReference>
<evidence type="ECO:0000256" key="7">
    <source>
        <dbReference type="ARBA" id="ARBA00048109"/>
    </source>
</evidence>
<dbReference type="Gene3D" id="3.30.559.10">
    <property type="entry name" value="Chloramphenicol acetyltransferase-like domain"/>
    <property type="match status" value="1"/>
</dbReference>
<comment type="pathway">
    <text evidence="1">Glycerolipid metabolism; triacylglycerol biosynthesis.</text>
</comment>
<keyword evidence="11" id="KW-1185">Reference proteome</keyword>
<evidence type="ECO:0000259" key="9">
    <source>
        <dbReference type="Pfam" id="PF06974"/>
    </source>
</evidence>
<dbReference type="InterPro" id="IPR004255">
    <property type="entry name" value="O-acyltransferase_WSD1_N"/>
</dbReference>
<evidence type="ECO:0000256" key="3">
    <source>
        <dbReference type="ARBA" id="ARBA00022679"/>
    </source>
</evidence>
<evidence type="ECO:0000313" key="11">
    <source>
        <dbReference type="Proteomes" id="UP000030762"/>
    </source>
</evidence>
<dbReference type="InterPro" id="IPR045034">
    <property type="entry name" value="O-acyltransferase_WSD1-like"/>
</dbReference>
<dbReference type="GO" id="GO:0019432">
    <property type="term" value="P:triglyceride biosynthetic process"/>
    <property type="evidence" value="ECO:0007669"/>
    <property type="project" value="UniProtKB-UniPathway"/>
</dbReference>
<comment type="catalytic activity">
    <reaction evidence="7">
        <text>an acyl-CoA + a 1,2-diacyl-sn-glycerol = a triacyl-sn-glycerol + CoA</text>
        <dbReference type="Rhea" id="RHEA:10868"/>
        <dbReference type="ChEBI" id="CHEBI:17815"/>
        <dbReference type="ChEBI" id="CHEBI:57287"/>
        <dbReference type="ChEBI" id="CHEBI:58342"/>
        <dbReference type="ChEBI" id="CHEBI:64615"/>
        <dbReference type="EC" id="2.3.1.20"/>
    </reaction>
</comment>
<organism evidence="10 11">
    <name type="scientific">Saprolegnia diclina (strain VS20)</name>
    <dbReference type="NCBI Taxonomy" id="1156394"/>
    <lineage>
        <taxon>Eukaryota</taxon>
        <taxon>Sar</taxon>
        <taxon>Stramenopiles</taxon>
        <taxon>Oomycota</taxon>
        <taxon>Saprolegniomycetes</taxon>
        <taxon>Saprolegniales</taxon>
        <taxon>Saprolegniaceae</taxon>
        <taxon>Saprolegnia</taxon>
    </lineage>
</organism>
<dbReference type="InParanoid" id="T0RQZ2"/>
<protein>
    <submittedName>
        <fullName evidence="10">Uncharacterized protein</fullName>
    </submittedName>
</protein>
<dbReference type="Proteomes" id="UP000030762">
    <property type="component" value="Unassembled WGS sequence"/>
</dbReference>
<dbReference type="GO" id="GO:0005886">
    <property type="term" value="C:plasma membrane"/>
    <property type="evidence" value="ECO:0007669"/>
    <property type="project" value="TreeGrafter"/>
</dbReference>
<dbReference type="InterPro" id="IPR009721">
    <property type="entry name" value="O-acyltransferase_WSD1_C"/>
</dbReference>
<dbReference type="PANTHER" id="PTHR31650">
    <property type="entry name" value="O-ACYLTRANSFERASE (WSD1-LIKE) FAMILY PROTEIN"/>
    <property type="match status" value="1"/>
</dbReference>
<comment type="catalytic activity">
    <reaction evidence="6">
        <text>a long chain fatty alcohol + a fatty acyl-CoA = a long-chain alcohol wax ester + CoA</text>
        <dbReference type="Rhea" id="RHEA:38443"/>
        <dbReference type="ChEBI" id="CHEBI:17135"/>
        <dbReference type="ChEBI" id="CHEBI:57287"/>
        <dbReference type="ChEBI" id="CHEBI:77636"/>
        <dbReference type="ChEBI" id="CHEBI:235323"/>
        <dbReference type="EC" id="2.3.1.75"/>
    </reaction>
</comment>
<evidence type="ECO:0000256" key="5">
    <source>
        <dbReference type="ARBA" id="ARBA00024360"/>
    </source>
</evidence>
<dbReference type="EMBL" id="JH767153">
    <property type="protein sequence ID" value="EQC34948.1"/>
    <property type="molecule type" value="Genomic_DNA"/>
</dbReference>
<proteinExistence type="inferred from homology"/>
<dbReference type="AlphaFoldDB" id="T0RQZ2"/>
<feature type="domain" description="O-acyltransferase WSD1-like N-terminal" evidence="8">
    <location>
        <begin position="84"/>
        <end position="210"/>
    </location>
</feature>
<dbReference type="STRING" id="1156394.T0RQZ2"/>
<name>T0RQZ2_SAPDV</name>
<comment type="similarity">
    <text evidence="5">In the N-terminal section; belongs to the long-chain O-acyltransferase family.</text>
</comment>
<evidence type="ECO:0000313" key="10">
    <source>
        <dbReference type="EMBL" id="EQC34948.1"/>
    </source>
</evidence>
<keyword evidence="4" id="KW-0012">Acyltransferase</keyword>
<reference evidence="10 11" key="1">
    <citation type="submission" date="2012-04" db="EMBL/GenBank/DDBJ databases">
        <title>The Genome Sequence of Saprolegnia declina VS20.</title>
        <authorList>
            <consortium name="The Broad Institute Genome Sequencing Platform"/>
            <person name="Russ C."/>
            <person name="Nusbaum C."/>
            <person name="Tyler B."/>
            <person name="van West P."/>
            <person name="Dieguez-Uribeondo J."/>
            <person name="de Bruijn I."/>
            <person name="Tripathy S."/>
            <person name="Jiang R."/>
            <person name="Young S.K."/>
            <person name="Zeng Q."/>
            <person name="Gargeya S."/>
            <person name="Fitzgerald M."/>
            <person name="Haas B."/>
            <person name="Abouelleil A."/>
            <person name="Alvarado L."/>
            <person name="Arachchi H.M."/>
            <person name="Berlin A."/>
            <person name="Chapman S.B."/>
            <person name="Goldberg J."/>
            <person name="Griggs A."/>
            <person name="Gujja S."/>
            <person name="Hansen M."/>
            <person name="Howarth C."/>
            <person name="Imamovic A."/>
            <person name="Larimer J."/>
            <person name="McCowen C."/>
            <person name="Montmayeur A."/>
            <person name="Murphy C."/>
            <person name="Neiman D."/>
            <person name="Pearson M."/>
            <person name="Priest M."/>
            <person name="Roberts A."/>
            <person name="Saif S."/>
            <person name="Shea T."/>
            <person name="Sisk P."/>
            <person name="Sykes S."/>
            <person name="Wortman J."/>
            <person name="Nusbaum C."/>
            <person name="Birren B."/>
        </authorList>
    </citation>
    <scope>NUCLEOTIDE SEQUENCE [LARGE SCALE GENOMIC DNA]</scope>
    <source>
        <strain evidence="10 11">VS20</strain>
    </source>
</reference>
<dbReference type="OMA" id="FQPTFRK"/>
<feature type="domain" description="O-acyltransferase WSD1 C-terminal" evidence="9">
    <location>
        <begin position="315"/>
        <end position="454"/>
    </location>
</feature>
<evidence type="ECO:0000256" key="2">
    <source>
        <dbReference type="ARBA" id="ARBA00005189"/>
    </source>
</evidence>
<comment type="pathway">
    <text evidence="2">Lipid metabolism.</text>
</comment>
<dbReference type="VEuPathDB" id="FungiDB:SDRG_07746"/>
<dbReference type="Pfam" id="PF03007">
    <property type="entry name" value="WS_DGAT_cat"/>
    <property type="match status" value="1"/>
</dbReference>
<accession>T0RQZ2</accession>
<evidence type="ECO:0000256" key="4">
    <source>
        <dbReference type="ARBA" id="ARBA00023315"/>
    </source>
</evidence>
<dbReference type="PANTHER" id="PTHR31650:SF1">
    <property type="entry name" value="WAX ESTER SYNTHASE_DIACYLGLYCEROL ACYLTRANSFERASE 4-RELATED"/>
    <property type="match status" value="1"/>
</dbReference>
<dbReference type="OrthoDB" id="619536at2759"/>
<dbReference type="GO" id="GO:0047196">
    <property type="term" value="F:long-chain-alcohol O-fatty-acyltransferase activity"/>
    <property type="evidence" value="ECO:0007669"/>
    <property type="project" value="UniProtKB-EC"/>
</dbReference>
<dbReference type="GO" id="GO:0004144">
    <property type="term" value="F:diacylglycerol O-acyltransferase activity"/>
    <property type="evidence" value="ECO:0007669"/>
    <property type="project" value="UniProtKB-EC"/>
</dbReference>
<evidence type="ECO:0000259" key="8">
    <source>
        <dbReference type="Pfam" id="PF03007"/>
    </source>
</evidence>
<dbReference type="GeneID" id="19948473"/>
<gene>
    <name evidence="10" type="ORF">SDRG_07746</name>
</gene>
<dbReference type="InterPro" id="IPR023213">
    <property type="entry name" value="CAT-like_dom_sf"/>
</dbReference>
<dbReference type="RefSeq" id="XP_008611820.1">
    <property type="nucleotide sequence ID" value="XM_008613598.1"/>
</dbReference>
<sequence length="462" mass="51380">MLETISLLAEWLPSPLQWAYLVLALLVSYYVLSPSRSRLPPGDEPVRGHDLCWFLLDDQIPFIINAFQTMDRISLSEVRALVQARMVDKQNRLTHRIVYHHGRPCWSRDANFKLEKHVYADENANVHSEAELKAYVSKHYTRDLDRSRPLWEMILLEDYSPSESVLVMRFHHVVGDGISLVAMMFNAVDEVPTPTAAPVKVGQTASSLSLLKNGGNNIAAAIGQLRPRDVSPYRPPRVSGKMRAAWSSKISLADLKFVKNTFECSINDVVVACVTAALRAYLEKTGGLKATARVRASLPVNLRGPSLSANRTLQNYFGIVYFQFPVHEADRLTRLHLVKARAASMKASIEPHLTLLGLSVIANLPLWLARPLLHVMSSKATLVFSNVPGLQELCSIGGKRLHDIHFFAPGGFLPINISVLSYAHNVDCNVGADESVCDDPQYIADVFVTEFEALHALAKART</sequence>
<dbReference type="UniPathway" id="UPA00282"/>
<evidence type="ECO:0000256" key="6">
    <source>
        <dbReference type="ARBA" id="ARBA00047604"/>
    </source>
</evidence>
<evidence type="ECO:0000256" key="1">
    <source>
        <dbReference type="ARBA" id="ARBA00004771"/>
    </source>
</evidence>
<dbReference type="Pfam" id="PF06974">
    <property type="entry name" value="WS_DGAT_C"/>
    <property type="match status" value="1"/>
</dbReference>
<keyword evidence="3" id="KW-0808">Transferase</keyword>
<dbReference type="SUPFAM" id="SSF52777">
    <property type="entry name" value="CoA-dependent acyltransferases"/>
    <property type="match status" value="1"/>
</dbReference>